<dbReference type="SMART" id="SM00089">
    <property type="entry name" value="PKD"/>
    <property type="match status" value="3"/>
</dbReference>
<evidence type="ECO:0000259" key="1">
    <source>
        <dbReference type="PROSITE" id="PS50093"/>
    </source>
</evidence>
<proteinExistence type="predicted"/>
<evidence type="ECO:0000313" key="3">
    <source>
        <dbReference type="Proteomes" id="UP000252733"/>
    </source>
</evidence>
<gene>
    <name evidence="2" type="ORF">DFO77_11426</name>
</gene>
<dbReference type="Pfam" id="PF24312">
    <property type="entry name" value="Ig-like_POM152"/>
    <property type="match status" value="1"/>
</dbReference>
<dbReference type="InterPro" id="IPR056541">
    <property type="entry name" value="Ig-like_POM152"/>
</dbReference>
<dbReference type="GO" id="GO:0006999">
    <property type="term" value="P:nuclear pore organization"/>
    <property type="evidence" value="ECO:0007669"/>
    <property type="project" value="TreeGrafter"/>
</dbReference>
<dbReference type="InterPro" id="IPR035986">
    <property type="entry name" value="PKD_dom_sf"/>
</dbReference>
<feature type="domain" description="PKD" evidence="1">
    <location>
        <begin position="7426"/>
        <end position="7462"/>
    </location>
</feature>
<protein>
    <submittedName>
        <fullName evidence="2">Gliding motility-associated-like protein</fullName>
    </submittedName>
</protein>
<dbReference type="InterPro" id="IPR025667">
    <property type="entry name" value="SprB_repeat"/>
</dbReference>
<dbReference type="EMBL" id="QPIZ01000014">
    <property type="protein sequence ID" value="RCW32700.1"/>
    <property type="molecule type" value="Genomic_DNA"/>
</dbReference>
<dbReference type="InterPro" id="IPR037701">
    <property type="entry name" value="Pom152"/>
</dbReference>
<dbReference type="GO" id="GO:0006606">
    <property type="term" value="P:protein import into nucleus"/>
    <property type="evidence" value="ECO:0007669"/>
    <property type="project" value="TreeGrafter"/>
</dbReference>
<dbReference type="CDD" id="cd00146">
    <property type="entry name" value="PKD"/>
    <property type="match status" value="2"/>
</dbReference>
<dbReference type="GO" id="GO:0017056">
    <property type="term" value="F:structural constituent of nuclear pore"/>
    <property type="evidence" value="ECO:0007669"/>
    <property type="project" value="InterPro"/>
</dbReference>
<dbReference type="Proteomes" id="UP000252733">
    <property type="component" value="Unassembled WGS sequence"/>
</dbReference>
<dbReference type="InterPro" id="IPR022409">
    <property type="entry name" value="PKD/Chitinase_dom"/>
</dbReference>
<keyword evidence="3" id="KW-1185">Reference proteome</keyword>
<dbReference type="Gene3D" id="2.60.40.10">
    <property type="entry name" value="Immunoglobulins"/>
    <property type="match status" value="7"/>
</dbReference>
<dbReference type="Pfam" id="PF13573">
    <property type="entry name" value="SprB"/>
    <property type="match status" value="20"/>
</dbReference>
<dbReference type="PANTHER" id="PTHR28206">
    <property type="entry name" value="NUCLEOPORIN POM152"/>
    <property type="match status" value="1"/>
</dbReference>
<dbReference type="InterPro" id="IPR045829">
    <property type="entry name" value="PKD_6"/>
</dbReference>
<sequence>MLLFVGLFVFGGFVHNLNAQTYINVSLTTCGGSFLTGDQLMDAGGVPDGHRSGGTWIDDDGLTFSDYGANPLITGFDESVGSYSILWQRTPSKIYSFNISVPSTAVSYSLLNESGNSSDVISSGAIQDFEVTPTNGSSIVFYETVMPDGTPSVVQSGSSSTFSYNVPATGVYQIHAVITDPGGCVVMTDPIEISQGTLQLRVEGGQSICDGTYGYNLFVRPYDPDLNYAWEYDDGSGWTVIAPSSPYDATTVTGPGDYRAFVYTGNYGNRQHTSEIVTVQNYSLPEVTIDPSGFAALCDATAGVTLEGRMATSHSEPVTYEWTRNDIPYSTGDLNASPYTNSSTVYSTASYDFRVYETNNPLCYRSATEDVTVVTPMATMEAENMGGCGPVEPSFLVEIIGQPGDSWDVTISDGSGGTATASLNDPDNDGATSASIPWGAVINTSTTFSLNAVSTSACNITDFSNPVLFEINNYPLIYDVSGIGCAGTNIQIDLSDSEGDVDYELYGPSGTVIATQNGTGNPISFNVSAAAAGDYEIRGVRGTCTEWMNGTITVANTPVDKTVNLIGSQCSGDTHTIRVLASEDGVYYSLYLDDGTLVQSPRTIAGGGDLDFSGVDIAGTYEVLAERGSCSRIVGSPVRIFKTPDMQNIVDTEGCEGTPLTVALDGSENNFDYRLFDNINGTGTNIQTRTGDGNPITFSSSISAGGTYSIIASNPLSPGGACTTDLGDIVIYETPDLTYTLSTTTVGPVCEGGSHTIQLSDSEVGVLYRLYRDDFTGSPVTSVWGDGNDVNFPVPQSVAGTYLVAAVNNNCEYPLSGQQVVISETPDAFNVTGGPFCVGENVTIDVSNSETGVSYLLYRDGTPYAGSELSGTTGSPIQFSAAYPEGNYTVVAELNGCMTPMNGSVDVNPIPVVSIAPFPDHYCSGAGDQTIYGNPPGANADNSWNVQGMGNPPWFTNHDGNSATFNVDDALVSVNGSQLFTFVYTYTNPITGCSNSASESTTFHEDLTDNIDFRYQDATGWHTFPATGNLILCQDDASINLEGFFIDTGVAIGGGDFSGNGVDDATADDGLAIFDPAVAGNGTHTITFDYTDINGCSGSVSYNIQIGTNLQFSSNLVDTYCISDNSTYTIYGEPVDGTLPDGGTINLYRTTLPLDGTETAISTVTSTTANPEMDFVPSNLGATDENYVFEYSYDYNGCENIITHEILIPAELDASFTSPQTEFCINDSPVLFTPTQPGGNYSGNGVSGDSFDPSLAGQGVHDITYSINTGGCYSESTISLTVYDPPIAIVLADNEFCQNDATLYPLQTNNLVLSSGVYDADAGFESAEYTFSAPNECLFTVDGAGNRTYFQTNTTPVGDGDAPIYFDPTLAPVGTFDITLVFDNTAAGQCEKTETFEVTVIETPSVNFGTTDPLEFCQNSSPVIFEGRYAGGGATGLGYFMLGSPGNPTAPGIDNEVDGAGTDNNGRAEFDPSLVAASSAEQITYVYEQNGCTSTRTKEFNIRSAPTVFDVTPATPNGGIYCFGSDATIGLSSSEEDVFYELLRDGTVVDDYTGLASETSFTFPAVTEEGTYTVRAELPATADACTSMMNGSVEVRENKVTAVVDYTINPTCNGALDGEIHVSASSLSSDFTYTLAEDDGTGTFTDIATSNTGEFTGLGGGIYEITIVDGYGCPLAEALSTVTLTEPNAIALTPSNVNDVTCYGWNDGSFRIAATGGKSGSYEFSLNGTPWVTNGSSQYTFTNLYAGTYDVQVRDAGNPSCVQTLAAGNEVDIDEPNGPVTIASSSSVTNVDCTTPGEIQVEGDQAGYSGAFNYVLYREASPGNWVQVDDDNQPDGTPAVFPITIGGDYRVDIFGENNCSTSGYYNVKAPASKPVVNLEAITNESTPGAGDGSIEIGITGGVAPFIIDWTGTGVTDGVTLQSNLSAGTYSVRVTDANGCFDELLNLDVDDNDALGLTVLSKNPGPCFGNNNGEISLTATGGVLPYAPITLTNSSGDVITPSSSGDTYANYTGLVAGNYTATVVDGQPLSYSENITLSQDPELILSFTKNSDAECFGGNGEITFSATGGTGVGSYEFTVIPQTGTPDTYAAGQSNLPLSADTYELQVRDANGCYDNHFFEITEPNELTVNVEDIQHVKCNAGNDGEITVSVNGRPGGTTFDYVWEYNDGVSGWNLHSSVTGTSSNTITSLFAGTYRVSVRESGTTCPLSVSGNIGVDEPMQLDLQVENTTHVTTCNGESTGSVRLSVTGGTGLYIINYGTVSDSWDGLNDYTVTGLSAGSYTFEVVDDNGCSSTESVTITEPDPFSVSVTDYGIECEDLTSGYVNFDVSGGLDDGAGNYTYHVRVVRQENNQVYISNDVTVAAQPETISSDALIAGADKLIEGTYTLQVYDANSSDPSNCMFETQFSLENITIEDTLVHPTCSGLDNGSIDITVSGGSGVYNYTWYDGSIAPGNELSSITNEIIDLSPGTYFVEVEDDNEGCVITRDYTIAYTNTLAVAVSKTDVSCFNSTDGSVTATASGGVAPYDYIWEKYNTTTSAWETLMNSQTLDPVGIGDYRVTVTDANGCTIAADPSTTVTVGRPDDFTIDSHAVNNHVSCNGGSDASFTIIPDPDPVVSGRNFEYSIDGGTTWQINETFSGLSAGGYQVSMRERDSAQPYCTKYDIESVVITEPSALVVDLVNIVPVDCKGNSTGSIEVEVPSGSGTSPYTYQWYRVTGSGNISISPSLPATPYLAEGLSAGDYRVRVTDDNGCVVWSMIYEVTEPLTSPTITVESVINVSAAAGNDGSIEVSVTGGTGVYSFDWEEVDGTGALIDDLSTHPDDNSNVIDGLSAGNYRVNVLDGNSCPVSQIVTITEPGALLQLNASSVSPQPCNDAVNGEIQLVATGGQAPYTFTLTRQPGTAIAASSISGGFAYYDNLEPGYYNAQVEDDNGVVETITNIHLTVPDPVALTVTKDNDATCYGNSDGQITIQVTGGTPFAGDPLDASIPDVDYYSYTITPQNGSAINGFVEDDGTGNFVLVNNTLPADDYEIVVADANYCSDLDAFTINQPNELTIDLTGKQDVTCFDGNDGSLSVKINGRPAGTSFTYIWEIDADKNGTWAAYPATTGTLTNLESGYYRVTAEEALTNCPVPPLTIEIDEPAEVVLTQVAKNNVTTCNGDNSGSVRFSVVGGTAPYTIKYGTVETSWDGTGDFTATGLTAGFYDFEVFDANGCSDDIPNVEITEPAPLQVTNFDYGILCDQLTSGWLIFDVAGGVDDGGFRYDVRLIRQENNQEYYNNIETTSPVNITNLIEGTYTLEVFDANSTASDGCLFTYDFSLENISIDATVIQPTCSGQDNGSIDITVTGGSGSYTYNWSDGSGSFTSTDEDISNLAPETYTLVLTDAVHGCSVLPEPEFDLNYTNTLSVDASASDASCYNAADGSVTATATGGLAPYDYIWEKYNSTSGLWEPLANRQTIDPAGLGIYMVTVVDANGCEVATENDPTSVDVLTVGQPDDFSFSIVDPVADITNVTCNGGNDGRFEVTPSRADNFEYSIDGGATWQISPVFDNLAAGVYAVSMRDLDTSAPYCTKLDIDNVEITQPDPMVIALDNLEDVDCHGTATGSLIEVSVGGGTPNMTSGTPVYTYQWYRVESGVNDILVGENTNVLADRPAGDYRVRIFDDNICDLWSDIYTISEPATAPAITIENEVHPSAPGASDGTITISISGGTSPYSIAWENAAGVSYGTDASISGLVQDSYTVTVTDANNCQVDETITLADPGTALNLTIEEQTPPGPCNGAGNGVIELRATGGNDANYTFSLVRQPSTTITNGSISGNIARYENLVSGFYTARVEDANGVVESITGIDLTGPDPLVLTVNEVRDAECPGAANGFISFDISGGDISLGDYAYSIIPQSGSIITGTTNGPGSNNTLSAGDYLLQVTDGTGVCTISESFTIGEPDPIVISGTVSQISCNGADDGEIFFNISGGHGPYTSYTYEWFDAGSPATPIATISDGSTSIDGLAPGSYYVVATEIAPTGCSKQSETFLIEEPDPLSVTATPQDITTCNGDNSGSIEVNVTGGTPPYIVDYGVGTVSGGGPIFTINDLAANTYTITVYDDHNCEAPAVTAVINEPAAPLSINNITSDIACDGSIAGNETSGTVSFDISGGVPDGAGDFSYHVRLLNTNTSVIQTQTVDGTSTVNFTGLIAGNYEIRVRDNNADASTGCDNPIFETFTLEHIEISGNEVNATCSGIQDGEIINVQVTGASSNYTYAWTPAAAVGIDQNSLDQSGLAPGTYTLTVTDPGSCTISKDFTVENDNVLNISASVRDISCAGGTDGAIRNVQVTGASDPSQPLKYVWQGPGIGTITMMSDEFGFDPNLYDLEPGSYTLSVTDGNSCDVTKVFIIDEPNPITFDLTTSLDNCSPYNRSITINNLDSSDGTGDPANFTYVWNGPGSFAIAGDEQSISNIKKAGTYTVRIIDEAGCSQEESITVFGDISVEEDLTHVRCNGGTDGSIVLTITGGSGNYTYSWVDAGGNPTANPNVKNQNGLTAGTYTVTISDNHADQDCGGGTNPYSVTKNYTITQPAAIDVDYEKIDVSCNGNADGQITMDVTGGSGSYEYAWTPASALGIVPGLRKQVGLEGGIYGVTVTDALTGCEQNTTIEIIEPAVLDFNVTSTDTQCNGTNSITLDETSATGGFGPYEFSATGPGVPSGWTESDDFVDVQGGEYNFTLTDLGSPGNCSVTKTVVLAKPISITPVVTAETCPDSNNGAIELEVEGGRSPFTFSWIDENGDPTVSPNNKNQAGLSGGQYTVTYSDDRTCGGTLTVEVPITNDIELNPSITPIVCFGEETGAISINPTGGSGNYSFAWRGPDGFSSTDEDIENLAGGTYEVEVVDLELQHYGATCTFTESFVVSQPTGPIEVTDVVTTDVKCYGSATGSIEVTVAGGMGFYTYAWSGPGDLSSQTTNQLTNVGAGAYNLKVTDAVTGCVANFGPYTIRQPAQPLNIELDEVLHVTVPSGSNGAIQVNVTGGTGSYSYDWTESTGTVTSFDDSNRNEGLPAGTYTIEVEDDNGCTDDITVEVTEPGSALAISETHKDVRPCFGNNNGEIRIQASGGTPDMASGSATYHIVVTRGADEIYNGDDDFIERKNLIPGSYHIEVTDANGVTETTDVTIAEPPVINIAVDDITPVTCVGGNDGSIEVTVSGGTPLDNAGTFEYQMELIGPAGTSGKITTTGNHTFNTLIAGNYTLRVWDDSNEDGIYSNGTAEDDCYQTISMTVPQPHVVASIEVVPGYETLCRGESPELLLTIANWDFTSQPDLDITLNDGSEVTVPESPFQFTPTTAPSAGVVGYEVTSVVETGTTCSKGVGNGVATVTIHETPTATIYGDGRLCPGESRNIGVSLTGAAPWTIVYTDGTNNYTETGITSSTKVIEVSPVETTTYTLVSVTDSHCTGTVSGDATVTVDPTTTVELIAPTVPEICRGDASYIDIDFDPASSGPWEVTYQEDDLSGTPVNHTITVESSDLTTVAGNFYYRLNVSPLVTTEYSLVSVTDTYSGANSCPATLTGLPVTITVNEVPEAAGDIAGPSEVCQVDTATYSVPVITDADSYTWKVPASVGSIISGAGTREIQVEFDASSASGYITVQGTNGCGNGPLNRLYVNVRPAPTVGAITGPSDLCQSAKGVRYSVTPIDVVEGFQWTVPEGLTIVSGQNSASIIVDVDDATTATAGQITATPFNSCGMSTNVATYAVTVNANPDADAGSDRMICGPEIAGPGLDGNTPGGTETGKWTIVSGYANINNVNAANTTLTNISSGDLVLEWKVTDNGTQCYSTDQVVIRNNKLNVEADVDKSLTCDGSTDIYGTVLPDNTSGNWSIEPGDGSGIFVDATEAGTTVYDLAPGENTLRWTITQNGCESFAEVVVVNDQAHQAEIDGDEIRQLCGDEISLTANDPALGTYQTGKWTVIKGRANFDDATSHNVSVTNLSMGENVLRWTITKNGNCTTFDEIRIYNNQLEVDAGDGFTTCSNSVVLNGTVPPAGASGQWTAVGAADGNAIFADGNAWNTQVDNLVNGNNTFRWTISLNGCDTPDEVTIESYAATPADVGTTQTICGTTTTLTGNQEESYESGRWSIVKGSGSFDDPTFYNTDVTGVGYGENIYRWTIKNQNCSSSAELTVINNQVEAFAGKDTVTCEQTINLAAIPAPAGYVGYWSVEPGMGSVTWEDPNTHANARVKLGYGTNQLRWTVEHIGSGCTSSDLVTIQVNAIEVVEAGGDQTLEGGDGSTNLQATKAPDGGDGYWTIISGGGNIDDPTSPTTEVTELEMGPNVFMWTVTLGDCSRSDQVTITNGDVIQAETIPDFITCVSDVQLGANDPGNAIGRWTRGSYGSGEIVDDDNPNTMVRNLGPGDNEFVWTISYGPGTTSTSDVIVVTNNKPDEARPKDGGVTCDDTFLLEGNEPDPGMGTVSWSIVSGGGDIADPTAVITEVTNLMQGENRFVYSIKKGVDKVCYSTDTITVINGTPTTPYAGDDKTLCTDSVLLEPNVPNHGTGEWRILEGGAEFDGNMARRITPGVNRFLWVISTDNCSLQDTVTITNNEPSVANAGDDRPVCENTVVLSGSLPTRHTGEWTRISGSGEIQNPTEPDAEVTNLGQGENKFRWTITNGQCSDWDDVIIRNDFKEAKILYLNPEPICVDTVALRANNPAPGVGTWGVIGGSGSASFDNPSNPNTTVRDLAQGENILTWTVTNGHCTDVATVTIVNNMPTEADAGGNFASCENSVTLSANTPVVGNGTWTVRNGSGDFVDANNPNTQVNGLNFGANVFRWTIVNEGCSSIDDVQVDYNTIEPEVGDDRTVCSDTEVLQAANPSPGTGTWTVAGGTSQATFDNINDPGTTVRNLRKGVNRLKWTVSYKGCQTTKEVSITNASPSTAYAGNTQRKCADATVLDALQPEIGTGRWEIISGSATISDADINNPKASVTNIAKGENVFRWIVENDICRSEDDVLIVNNLPSTPFAGSDLTVCEPNHDLMASTPEYGEGFWSIVEGGGNISDVTDPRAKINNLAQGRNVLKWTVSQGQCTLSDEIEITNNTATNANAGPDVADCKDWSQLDANPPLQGVGEWYIVSGNGVFDNTADESTVIRDLGFGENILMWEIWNGSGEDQCFSRDTVVIFNKVPEQSDAGNDKEFCDNYTTLNANLPPDGAIGTWTVVSGAGDFESPNSNNSIVRNIGFGNNVYKWTISYDDCVTESTVTIKSNKTDAYAGEDVVVYEPEAMLNANNVGDLNARWNIVGGTGEFEDPAFFNTMVTGLSEGINTYRWVIDVEGCTSYDDVSVEYRPVPDAGFITDVDEGCWPLEVLFTNYSVGVQNRDYHWDFGDGNSSGDQNPLHTFEDPGNYSVTLTVPGPDGIEGRYQKIIRVYDHPQAAFSVMPEVVYVPGDEVRFFDLSVDAADYLWDFGDGNSSTEAHPVHEYTEGGLYDVMLHVTNEFGCEDSTVIEGAVTAISKGFIKFPNAFRPRPDGGSSHQSSETNILFRPVYRDVDTYQIQIYNRWGQLIYESTDIDEGWNGLYKGQLAPQAVYVWRVSGTFVNGEEFRETGSVLLVR</sequence>
<dbReference type="PANTHER" id="PTHR28206:SF1">
    <property type="entry name" value="NUCLEOPORIN POM152"/>
    <property type="match status" value="1"/>
</dbReference>
<reference evidence="2 3" key="1">
    <citation type="submission" date="2018-07" db="EMBL/GenBank/DDBJ databases">
        <title>Freshwater and sediment microbial communities from various areas in North America, analyzing microbe dynamics in response to fracking.</title>
        <authorList>
            <person name="Lamendella R."/>
        </authorList>
    </citation>
    <scope>NUCLEOTIDE SEQUENCE [LARGE SCALE GENOMIC DNA]</scope>
    <source>
        <strain evidence="2 3">160A</strain>
    </source>
</reference>
<dbReference type="Gene3D" id="2.60.40.740">
    <property type="match status" value="1"/>
</dbReference>
<organism evidence="2 3">
    <name type="scientific">Marinilabilia salmonicolor</name>
    <dbReference type="NCBI Taxonomy" id="989"/>
    <lineage>
        <taxon>Bacteria</taxon>
        <taxon>Pseudomonadati</taxon>
        <taxon>Bacteroidota</taxon>
        <taxon>Bacteroidia</taxon>
        <taxon>Marinilabiliales</taxon>
        <taxon>Marinilabiliaceae</taxon>
        <taxon>Marinilabilia</taxon>
    </lineage>
</organism>
<dbReference type="Pfam" id="PF18911">
    <property type="entry name" value="PKD_4"/>
    <property type="match status" value="2"/>
</dbReference>
<feature type="domain" description="PKD" evidence="1">
    <location>
        <begin position="7314"/>
        <end position="7381"/>
    </location>
</feature>
<dbReference type="Pfam" id="PF13585">
    <property type="entry name" value="CHU_C"/>
    <property type="match status" value="1"/>
</dbReference>
<comment type="caution">
    <text evidence="2">The sequence shown here is derived from an EMBL/GenBank/DDBJ whole genome shotgun (WGS) entry which is preliminary data.</text>
</comment>
<dbReference type="InterPro" id="IPR013783">
    <property type="entry name" value="Ig-like_fold"/>
</dbReference>
<accession>A0A368UXB3</accession>
<dbReference type="Pfam" id="PF19408">
    <property type="entry name" value="PKD_6"/>
    <property type="match status" value="2"/>
</dbReference>
<evidence type="ECO:0000313" key="2">
    <source>
        <dbReference type="EMBL" id="RCW32700.1"/>
    </source>
</evidence>
<dbReference type="InterPro" id="IPR000601">
    <property type="entry name" value="PKD_dom"/>
</dbReference>
<name>A0A368UXB3_9BACT</name>
<dbReference type="Gene3D" id="2.60.120.380">
    <property type="match status" value="1"/>
</dbReference>
<dbReference type="SUPFAM" id="SSF49299">
    <property type="entry name" value="PKD domain"/>
    <property type="match status" value="2"/>
</dbReference>
<dbReference type="PROSITE" id="PS50093">
    <property type="entry name" value="PKD"/>
    <property type="match status" value="2"/>
</dbReference>